<dbReference type="AlphaFoldDB" id="A0A6G0TZR2"/>
<sequence length="228" mass="25901">MLSSFTCSLSIEIVVTKPIGMVCIKYSMNNRNIFNQSPFKLGLAKINSFFTTDLVGSSSCFGKVILTQNFDINIEYYTFITYLIMMNRSFQNLKPCSTMSYMFHQTDSHLFYSHNKITKKLFGDHRFGGNQLFSTNPLILCPKIVQYTQGTYLLSRVIIPPIPGVNRKRLLQKSSDVNRTGITEPNITPIAKPEELHTDEKPTLALLKTMFTIVPNCQRLYSASKPAD</sequence>
<comment type="caution">
    <text evidence="1">The sequence shown here is derived from an EMBL/GenBank/DDBJ whole genome shotgun (WGS) entry which is preliminary data.</text>
</comment>
<organism evidence="1 2">
    <name type="scientific">Aphis glycines</name>
    <name type="common">Soybean aphid</name>
    <dbReference type="NCBI Taxonomy" id="307491"/>
    <lineage>
        <taxon>Eukaryota</taxon>
        <taxon>Metazoa</taxon>
        <taxon>Ecdysozoa</taxon>
        <taxon>Arthropoda</taxon>
        <taxon>Hexapoda</taxon>
        <taxon>Insecta</taxon>
        <taxon>Pterygota</taxon>
        <taxon>Neoptera</taxon>
        <taxon>Paraneoptera</taxon>
        <taxon>Hemiptera</taxon>
        <taxon>Sternorrhyncha</taxon>
        <taxon>Aphidomorpha</taxon>
        <taxon>Aphidoidea</taxon>
        <taxon>Aphididae</taxon>
        <taxon>Aphidini</taxon>
        <taxon>Aphis</taxon>
        <taxon>Aphis</taxon>
    </lineage>
</organism>
<name>A0A6G0TZR2_APHGL</name>
<protein>
    <submittedName>
        <fullName evidence="1">Uncharacterized protein</fullName>
    </submittedName>
</protein>
<keyword evidence="2" id="KW-1185">Reference proteome</keyword>
<dbReference type="Proteomes" id="UP000475862">
    <property type="component" value="Unassembled WGS sequence"/>
</dbReference>
<dbReference type="EMBL" id="VYZN01000013">
    <property type="protein sequence ID" value="KAE9541300.1"/>
    <property type="molecule type" value="Genomic_DNA"/>
</dbReference>
<evidence type="ECO:0000313" key="1">
    <source>
        <dbReference type="EMBL" id="KAE9541300.1"/>
    </source>
</evidence>
<evidence type="ECO:0000313" key="2">
    <source>
        <dbReference type="Proteomes" id="UP000475862"/>
    </source>
</evidence>
<accession>A0A6G0TZR2</accession>
<reference evidence="1 2" key="1">
    <citation type="submission" date="2019-08" db="EMBL/GenBank/DDBJ databases">
        <title>The genome of the soybean aphid Biotype 1, its phylome, world population structure and adaptation to the North American continent.</title>
        <authorList>
            <person name="Giordano R."/>
            <person name="Donthu R.K."/>
            <person name="Hernandez A.G."/>
            <person name="Wright C.L."/>
            <person name="Zimin A.V."/>
        </authorList>
    </citation>
    <scope>NUCLEOTIDE SEQUENCE [LARGE SCALE GENOMIC DNA]</scope>
    <source>
        <tissue evidence="1">Whole aphids</tissue>
    </source>
</reference>
<gene>
    <name evidence="1" type="ORF">AGLY_004545</name>
</gene>
<proteinExistence type="predicted"/>